<dbReference type="EMBL" id="FWYB01000009">
    <property type="protein sequence ID" value="SMD03155.1"/>
    <property type="molecule type" value="Genomic_DNA"/>
</dbReference>
<dbReference type="OrthoDB" id="9814020at2"/>
<evidence type="ECO:0000256" key="8">
    <source>
        <dbReference type="ARBA" id="ARBA00035655"/>
    </source>
</evidence>
<evidence type="ECO:0000256" key="6">
    <source>
        <dbReference type="ARBA" id="ARBA00022989"/>
    </source>
</evidence>
<dbReference type="STRING" id="475255.SAMN04488101_10946"/>
<evidence type="ECO:0000256" key="1">
    <source>
        <dbReference type="ARBA" id="ARBA00004429"/>
    </source>
</evidence>
<protein>
    <submittedName>
        <fullName evidence="10">Uncharacterized protein</fullName>
    </submittedName>
</protein>
<dbReference type="InterPro" id="IPR007272">
    <property type="entry name" value="Sulf_transp_TsuA/YedE"/>
</dbReference>
<feature type="transmembrane region" description="Helical" evidence="9">
    <location>
        <begin position="163"/>
        <end position="184"/>
    </location>
</feature>
<keyword evidence="2" id="KW-0813">Transport</keyword>
<dbReference type="RefSeq" id="WP_084290470.1">
    <property type="nucleotide sequence ID" value="NZ_FWYB01000009.1"/>
</dbReference>
<evidence type="ECO:0000256" key="3">
    <source>
        <dbReference type="ARBA" id="ARBA00022475"/>
    </source>
</evidence>
<feature type="transmembrane region" description="Helical" evidence="9">
    <location>
        <begin position="9"/>
        <end position="29"/>
    </location>
</feature>
<evidence type="ECO:0000256" key="5">
    <source>
        <dbReference type="ARBA" id="ARBA00022692"/>
    </source>
</evidence>
<name>A0A1W2E024_9SPHI</name>
<keyword evidence="4" id="KW-0997">Cell inner membrane</keyword>
<reference evidence="10 11" key="1">
    <citation type="submission" date="2017-04" db="EMBL/GenBank/DDBJ databases">
        <authorList>
            <person name="Afonso C.L."/>
            <person name="Miller P.J."/>
            <person name="Scott M.A."/>
            <person name="Spackman E."/>
            <person name="Goraichik I."/>
            <person name="Dimitrov K.M."/>
            <person name="Suarez D.L."/>
            <person name="Swayne D.E."/>
        </authorList>
    </citation>
    <scope>NUCLEOTIDE SEQUENCE [LARGE SCALE GENOMIC DNA]</scope>
    <source>
        <strain evidence="10 11">DSM 19625</strain>
    </source>
</reference>
<gene>
    <name evidence="10" type="ORF">SAMN04488101_10946</name>
</gene>
<keyword evidence="6 9" id="KW-1133">Transmembrane helix</keyword>
<dbReference type="Proteomes" id="UP000192678">
    <property type="component" value="Unassembled WGS sequence"/>
</dbReference>
<dbReference type="PANTHER" id="PTHR30574">
    <property type="entry name" value="INNER MEMBRANE PROTEIN YEDE"/>
    <property type="match status" value="1"/>
</dbReference>
<evidence type="ECO:0000313" key="11">
    <source>
        <dbReference type="Proteomes" id="UP000192678"/>
    </source>
</evidence>
<keyword evidence="7 9" id="KW-0472">Membrane</keyword>
<evidence type="ECO:0000256" key="7">
    <source>
        <dbReference type="ARBA" id="ARBA00023136"/>
    </source>
</evidence>
<dbReference type="Pfam" id="PF04143">
    <property type="entry name" value="Sulf_transp"/>
    <property type="match status" value="1"/>
</dbReference>
<keyword evidence="3" id="KW-1003">Cell membrane</keyword>
<feature type="transmembrane region" description="Helical" evidence="9">
    <location>
        <begin position="63"/>
        <end position="82"/>
    </location>
</feature>
<dbReference type="GO" id="GO:0005886">
    <property type="term" value="C:plasma membrane"/>
    <property type="evidence" value="ECO:0007669"/>
    <property type="project" value="UniProtKB-SubCell"/>
</dbReference>
<evidence type="ECO:0000313" key="10">
    <source>
        <dbReference type="EMBL" id="SMD03155.1"/>
    </source>
</evidence>
<evidence type="ECO:0000256" key="2">
    <source>
        <dbReference type="ARBA" id="ARBA00022448"/>
    </source>
</evidence>
<keyword evidence="5 9" id="KW-0812">Transmembrane</keyword>
<sequence length="185" mass="19948">MLELLKQPWAWYTSGIAIAAIMVLLLFFGKSFGFSANLRTMCTIAGAGKKVKFFDFDWRKEKWNLLFLFGSILGGVVAATLLKSDQPLNLSVATINDLKEINIIFDGQLNPLQIFGPEFMSSPKGILVLLLGGVLVGFGSRYAGGCTSGHAISGLSNLQVPSLIAVVGFFAGGLVMTHFLLPLIF</sequence>
<dbReference type="PANTHER" id="PTHR30574:SF1">
    <property type="entry name" value="SULPHUR TRANSPORT DOMAIN-CONTAINING PROTEIN"/>
    <property type="match status" value="1"/>
</dbReference>
<proteinExistence type="inferred from homology"/>
<accession>A0A1W2E024</accession>
<comment type="similarity">
    <text evidence="8">Belongs to the TsuA/YedE (TC 9.B.102) family.</text>
</comment>
<comment type="subcellular location">
    <subcellularLocation>
        <location evidence="1">Cell inner membrane</location>
        <topology evidence="1">Multi-pass membrane protein</topology>
    </subcellularLocation>
</comment>
<evidence type="ECO:0000256" key="9">
    <source>
        <dbReference type="SAM" id="Phobius"/>
    </source>
</evidence>
<feature type="transmembrane region" description="Helical" evidence="9">
    <location>
        <begin position="125"/>
        <end position="143"/>
    </location>
</feature>
<keyword evidence="11" id="KW-1185">Reference proteome</keyword>
<dbReference type="AlphaFoldDB" id="A0A1W2E024"/>
<organism evidence="10 11">
    <name type="scientific">Pedobacter nyackensis</name>
    <dbReference type="NCBI Taxonomy" id="475255"/>
    <lineage>
        <taxon>Bacteria</taxon>
        <taxon>Pseudomonadati</taxon>
        <taxon>Bacteroidota</taxon>
        <taxon>Sphingobacteriia</taxon>
        <taxon>Sphingobacteriales</taxon>
        <taxon>Sphingobacteriaceae</taxon>
        <taxon>Pedobacter</taxon>
    </lineage>
</organism>
<evidence type="ECO:0000256" key="4">
    <source>
        <dbReference type="ARBA" id="ARBA00022519"/>
    </source>
</evidence>